<evidence type="ECO:0000313" key="3">
    <source>
        <dbReference type="Proteomes" id="UP001447188"/>
    </source>
</evidence>
<feature type="compositionally biased region" description="Basic and acidic residues" evidence="1">
    <location>
        <begin position="481"/>
        <end position="512"/>
    </location>
</feature>
<dbReference type="PANTHER" id="PTHR31975">
    <property type="entry name" value="BUD SITE SELECTION PROTEIN 7-RELATED"/>
    <property type="match status" value="1"/>
</dbReference>
<protein>
    <submittedName>
        <fullName evidence="2">Bud site selection protein</fullName>
    </submittedName>
</protein>
<dbReference type="SUPFAM" id="SSF48452">
    <property type="entry name" value="TPR-like"/>
    <property type="match status" value="1"/>
</dbReference>
<name>A0ABR3GL55_9PEZI</name>
<dbReference type="Gene3D" id="1.25.40.10">
    <property type="entry name" value="Tetratricopeptide repeat domain"/>
    <property type="match status" value="2"/>
</dbReference>
<proteinExistence type="predicted"/>
<dbReference type="InterPro" id="IPR015374">
    <property type="entry name" value="ChAPs"/>
</dbReference>
<keyword evidence="3" id="KW-1185">Reference proteome</keyword>
<gene>
    <name evidence="2" type="primary">BUD7</name>
    <name evidence="2" type="ORF">Q9L58_004378</name>
</gene>
<dbReference type="Proteomes" id="UP001447188">
    <property type="component" value="Unassembled WGS sequence"/>
</dbReference>
<dbReference type="Pfam" id="PF09295">
    <property type="entry name" value="ChAPs"/>
    <property type="match status" value="1"/>
</dbReference>
<evidence type="ECO:0000313" key="2">
    <source>
        <dbReference type="EMBL" id="KAL0636647.1"/>
    </source>
</evidence>
<sequence>MVVPAVPEIVEVEIHESVIARTESLPILRELGPPDLVHLIKSQPKSGLKEIGTYHHVTGVDASSSASLAAYINTLTYLIGENQIWFGKPQSWRITTGIYCCYNAFSRVDMRVEVGIPGGVEAYAIDERGAKRPASDTLWLETYLCGVLRAFSYADDAQNRIVGCRRFNPITNTESEHKFLDAAEKLFFRGYQLGSDPEIQVPSLVSNYLTSGLLAYIHTTGRFASGVNLFEKLRSKDPEIASLLARVLIDADEEVKAVSLLHDTVKVLPLDSALLDVQAQFCMSKGRYDLALECAKRAVNSAPSEFTTWERLAQVYLKLEQYELALLTLNSCPMFTYQDRDIPKMPPPARIHLPILPESVLDEMSDDLHDPKQDMVDPTLLKLPAGNLKGTFKRAYRILTEITNQIGWDQLLKCRSGVFVMEEEYRHEKSASVVGVRGSVGDDEAEEDTEDDAPAVNGDSKLEKAAVTNGDGEQTEEDAEPKDTAEAETKEPADTIEKPEQTVLPEETKTGEDAAEPIDGMGTPAAQKYTHFQNKRLCERWLDNLFMVLYEDLRIYTIWRSDLVRSTQQQRPYRKSATEWEILGELAQRLHHLEEAEEAFQACLHIRFSPRSLRGILKAQEKGRDHRGGLDSIIRLTAWQYRGYSEFSPSILYSIRKLIAEDGAVKVRSIVQATNFPQSVLDLTHHYAQLCAAFRSSGSDG</sequence>
<feature type="region of interest" description="Disordered" evidence="1">
    <location>
        <begin position="430"/>
        <end position="522"/>
    </location>
</feature>
<feature type="compositionally biased region" description="Acidic residues" evidence="1">
    <location>
        <begin position="441"/>
        <end position="453"/>
    </location>
</feature>
<accession>A0ABR3GL55</accession>
<dbReference type="InterPro" id="IPR011990">
    <property type="entry name" value="TPR-like_helical_dom_sf"/>
</dbReference>
<reference evidence="2 3" key="1">
    <citation type="submission" date="2024-02" db="EMBL/GenBank/DDBJ databases">
        <title>Discinaceae phylogenomics.</title>
        <authorList>
            <person name="Dirks A.C."/>
            <person name="James T.Y."/>
        </authorList>
    </citation>
    <scope>NUCLEOTIDE SEQUENCE [LARGE SCALE GENOMIC DNA]</scope>
    <source>
        <strain evidence="2 3">ACD0624</strain>
    </source>
</reference>
<evidence type="ECO:0000256" key="1">
    <source>
        <dbReference type="SAM" id="MobiDB-lite"/>
    </source>
</evidence>
<organism evidence="2 3">
    <name type="scientific">Discina gigas</name>
    <dbReference type="NCBI Taxonomy" id="1032678"/>
    <lineage>
        <taxon>Eukaryota</taxon>
        <taxon>Fungi</taxon>
        <taxon>Dikarya</taxon>
        <taxon>Ascomycota</taxon>
        <taxon>Pezizomycotina</taxon>
        <taxon>Pezizomycetes</taxon>
        <taxon>Pezizales</taxon>
        <taxon>Discinaceae</taxon>
        <taxon>Discina</taxon>
    </lineage>
</organism>
<dbReference type="EMBL" id="JBBBZM010000046">
    <property type="protein sequence ID" value="KAL0636647.1"/>
    <property type="molecule type" value="Genomic_DNA"/>
</dbReference>
<comment type="caution">
    <text evidence="2">The sequence shown here is derived from an EMBL/GenBank/DDBJ whole genome shotgun (WGS) entry which is preliminary data.</text>
</comment>
<dbReference type="PANTHER" id="PTHR31975:SF1">
    <property type="entry name" value="BUD SITE SELECTION PROTEIN 7-RELATED"/>
    <property type="match status" value="1"/>
</dbReference>